<dbReference type="CDD" id="cd24054">
    <property type="entry name" value="ASKHA_NBD_AaPPX-GppA_MtPPX2-like"/>
    <property type="match status" value="1"/>
</dbReference>
<evidence type="ECO:0000313" key="3">
    <source>
        <dbReference type="EMBL" id="SMC00081.1"/>
    </source>
</evidence>
<dbReference type="Proteomes" id="UP000192569">
    <property type="component" value="Chromosome I"/>
</dbReference>
<proteinExistence type="inferred from homology"/>
<dbReference type="EMBL" id="LT838272">
    <property type="protein sequence ID" value="SMC00081.1"/>
    <property type="molecule type" value="Genomic_DNA"/>
</dbReference>
<dbReference type="InterPro" id="IPR050273">
    <property type="entry name" value="GppA/Ppx_hydrolase"/>
</dbReference>
<dbReference type="Gene3D" id="3.30.420.150">
    <property type="entry name" value="Exopolyphosphatase. Domain 2"/>
    <property type="match status" value="1"/>
</dbReference>
<organism evidence="3 4">
    <name type="scientific">Thermanaeromonas toyohensis ToBE</name>
    <dbReference type="NCBI Taxonomy" id="698762"/>
    <lineage>
        <taxon>Bacteria</taxon>
        <taxon>Bacillati</taxon>
        <taxon>Bacillota</taxon>
        <taxon>Clostridia</taxon>
        <taxon>Neomoorellales</taxon>
        <taxon>Neomoorellaceae</taxon>
        <taxon>Thermanaeromonas</taxon>
    </lineage>
</organism>
<keyword evidence="4" id="KW-1185">Reference proteome</keyword>
<protein>
    <submittedName>
        <fullName evidence="3">Exopolyphosphatase / guanosine-5'-triphosphate,3'-diphosphate pyrophosphatase</fullName>
    </submittedName>
</protein>
<evidence type="ECO:0000259" key="2">
    <source>
        <dbReference type="Pfam" id="PF02541"/>
    </source>
</evidence>
<dbReference type="Pfam" id="PF02541">
    <property type="entry name" value="Ppx-GppA"/>
    <property type="match status" value="1"/>
</dbReference>
<accession>A0A1W1W3X8</accession>
<dbReference type="SUPFAM" id="SSF53067">
    <property type="entry name" value="Actin-like ATPase domain"/>
    <property type="match status" value="2"/>
</dbReference>
<dbReference type="InterPro" id="IPR003695">
    <property type="entry name" value="Ppx_GppA_N"/>
</dbReference>
<feature type="domain" description="Ppx/GppA phosphatase N-terminal" evidence="2">
    <location>
        <begin position="23"/>
        <end position="301"/>
    </location>
</feature>
<reference evidence="3 4" key="1">
    <citation type="submission" date="2017-04" db="EMBL/GenBank/DDBJ databases">
        <authorList>
            <person name="Afonso C.L."/>
            <person name="Miller P.J."/>
            <person name="Scott M.A."/>
            <person name="Spackman E."/>
            <person name="Goraichik I."/>
            <person name="Dimitrov K.M."/>
            <person name="Suarez D.L."/>
            <person name="Swayne D.E."/>
        </authorList>
    </citation>
    <scope>NUCLEOTIDE SEQUENCE [LARGE SCALE GENOMIC DNA]</scope>
    <source>
        <strain evidence="3 4">ToBE</strain>
    </source>
</reference>
<gene>
    <name evidence="3" type="ORF">SAMN00808754_3268</name>
</gene>
<sequence>MPIYGALDIGSNSVRLLVGEVEGGRVRPLLAELESSRLMAGFKEGRLSPESISRTVAAAGRLVERARKFPLQNFLAVATSAAREALNARELLDDIQDQLGVKVEIIAGEEEARLTFKGVQAGVQGLIKGPLVAVDVGGGSTEFAWEENGQLNLRSVPLGAVRCTEKATTLEEIEEILAPVLEELRGRCGPSQFKLPQERENAVIGTGGTATTLAALELGLRVYRPELVHGLSLTQERVNYWLKKLFSLPLEARRKLAGLQPERADIIVAGVTILEAILRGLKAEKIIISEADLLWGLLLKAAGEE</sequence>
<dbReference type="PANTHER" id="PTHR30005">
    <property type="entry name" value="EXOPOLYPHOSPHATASE"/>
    <property type="match status" value="1"/>
</dbReference>
<dbReference type="InterPro" id="IPR043129">
    <property type="entry name" value="ATPase_NBD"/>
</dbReference>
<dbReference type="RefSeq" id="WP_084666906.1">
    <property type="nucleotide sequence ID" value="NZ_LT838272.1"/>
</dbReference>
<evidence type="ECO:0000256" key="1">
    <source>
        <dbReference type="ARBA" id="ARBA00007125"/>
    </source>
</evidence>
<comment type="similarity">
    <text evidence="1">Belongs to the GppA/Ppx family.</text>
</comment>
<evidence type="ECO:0000313" key="4">
    <source>
        <dbReference type="Proteomes" id="UP000192569"/>
    </source>
</evidence>
<dbReference type="OrthoDB" id="9807195at2"/>
<dbReference type="Gene3D" id="3.30.420.40">
    <property type="match status" value="1"/>
</dbReference>
<dbReference type="AlphaFoldDB" id="A0A1W1W3X8"/>
<dbReference type="STRING" id="698762.SAMN00808754_3268"/>
<name>A0A1W1W3X8_9FIRM</name>
<dbReference type="GO" id="GO:0006357">
    <property type="term" value="P:regulation of transcription by RNA polymerase II"/>
    <property type="evidence" value="ECO:0007669"/>
    <property type="project" value="TreeGrafter"/>
</dbReference>
<dbReference type="PANTHER" id="PTHR30005:SF0">
    <property type="entry name" value="RETROGRADE REGULATION PROTEIN 2"/>
    <property type="match status" value="1"/>
</dbReference>